<dbReference type="GO" id="GO:0046654">
    <property type="term" value="P:tetrahydrofolate biosynthetic process"/>
    <property type="evidence" value="ECO:0007669"/>
    <property type="project" value="TreeGrafter"/>
</dbReference>
<proteinExistence type="predicted"/>
<dbReference type="EMBL" id="JAIOIU010000018">
    <property type="protein sequence ID" value="MBZ0158790.1"/>
    <property type="molecule type" value="Genomic_DNA"/>
</dbReference>
<dbReference type="InterPro" id="IPR045406">
    <property type="entry name" value="DUF6513"/>
</dbReference>
<dbReference type="AlphaFoldDB" id="A0AAJ1EIP0"/>
<dbReference type="InterPro" id="IPR045031">
    <property type="entry name" value="DHP_synth-like"/>
</dbReference>
<organism evidence="2 3">
    <name type="scientific">Candidatus Methylomirabilis tolerans</name>
    <dbReference type="NCBI Taxonomy" id="3123416"/>
    <lineage>
        <taxon>Bacteria</taxon>
        <taxon>Candidatus Methylomirabilota</taxon>
        <taxon>Candidatus Methylomirabilia</taxon>
        <taxon>Candidatus Methylomirabilales</taxon>
        <taxon>Candidatus Methylomirabilaceae</taxon>
        <taxon>Candidatus Methylomirabilis</taxon>
    </lineage>
</organism>
<dbReference type="PANTHER" id="PTHR20941:SF1">
    <property type="entry name" value="FOLIC ACID SYNTHESIS PROTEIN FOL1"/>
    <property type="match status" value="1"/>
</dbReference>
<dbReference type="InterPro" id="IPR000489">
    <property type="entry name" value="Pterin-binding_dom"/>
</dbReference>
<dbReference type="InterPro" id="IPR011005">
    <property type="entry name" value="Dihydropteroate_synth-like_sf"/>
</dbReference>
<evidence type="ECO:0000313" key="2">
    <source>
        <dbReference type="EMBL" id="MBZ0158790.1"/>
    </source>
</evidence>
<dbReference type="GO" id="GO:0004156">
    <property type="term" value="F:dihydropteroate synthase activity"/>
    <property type="evidence" value="ECO:0007669"/>
    <property type="project" value="TreeGrafter"/>
</dbReference>
<sequence length="448" mass="50077">MKILFITGKLAERALKETLAGMQADFDHEVAVLRISVAALMTQPFILHALRSPSCDLLMIPGLCRVEPGDLEQALGVKVEKGPKDLRDIPYYFGVEKKRERYGEHDLTILAEINDAPTLPIGEILHKARYYAACGADIIDVGCTPGRPADNVGEIVSALRSEGFRVSIDTFDPQEILAADKAGAELLLSVNALNLHLATDLACTPVIIPDFGKGLDSLTANIEAVERLGVKRYLIDPILAPIGFGFAESLARYTETRRRFPQAEILMGVGNVTELTDADSTGINALLTGVMSELQIRYVLTTEVASWARGSVRELDLARRLMYYARQRGVLPKDIDDGLLTIKDRKVDCPSEAELRQMQRMVTDPNFRIFADRTAIYVFNRDLFIKETDIRRIFDQLKPYLGQEPVGHAFYLGRELTKARLAMRLGKKYIQEEDLKWGYLEHGLPSRQ</sequence>
<dbReference type="GO" id="GO:0005829">
    <property type="term" value="C:cytosol"/>
    <property type="evidence" value="ECO:0007669"/>
    <property type="project" value="TreeGrafter"/>
</dbReference>
<dbReference type="SUPFAM" id="SSF51717">
    <property type="entry name" value="Dihydropteroate synthetase-like"/>
    <property type="match status" value="1"/>
</dbReference>
<evidence type="ECO:0000313" key="3">
    <source>
        <dbReference type="Proteomes" id="UP001197609"/>
    </source>
</evidence>
<reference evidence="2 3" key="1">
    <citation type="journal article" date="2021" name="bioRxiv">
        <title>Unraveling nitrogen, sulfur and carbon metabolic pathways and microbial community transcriptional responses to substrate deprivation and toxicity stresses in a bioreactor mimicking anoxic brackish coastal sediment conditions.</title>
        <authorList>
            <person name="Martins P.D."/>
            <person name="Echeveste M.J."/>
            <person name="Arshad A."/>
            <person name="Kurth J."/>
            <person name="Ouboter H."/>
            <person name="Jetten M.S.M."/>
            <person name="Welte C.U."/>
        </authorList>
    </citation>
    <scope>NUCLEOTIDE SEQUENCE [LARGE SCALE GENOMIC DNA]</scope>
    <source>
        <strain evidence="2">MAG_38</strain>
    </source>
</reference>
<gene>
    <name evidence="2" type="ORF">K8G79_01350</name>
</gene>
<accession>A0AAJ1EIP0</accession>
<dbReference type="Proteomes" id="UP001197609">
    <property type="component" value="Unassembled WGS sequence"/>
</dbReference>
<feature type="domain" description="Pterin-binding" evidence="1">
    <location>
        <begin position="99"/>
        <end position="323"/>
    </location>
</feature>
<dbReference type="Gene3D" id="3.20.20.20">
    <property type="entry name" value="Dihydropteroate synthase-like"/>
    <property type="match status" value="1"/>
</dbReference>
<dbReference type="PROSITE" id="PS50972">
    <property type="entry name" value="PTERIN_BINDING"/>
    <property type="match status" value="1"/>
</dbReference>
<protein>
    <submittedName>
        <fullName evidence="2">DUF6513 domain-containing protein</fullName>
    </submittedName>
</protein>
<name>A0AAJ1EIP0_9BACT</name>
<comment type="caution">
    <text evidence="2">The sequence shown here is derived from an EMBL/GenBank/DDBJ whole genome shotgun (WGS) entry which is preliminary data.</text>
</comment>
<dbReference type="PANTHER" id="PTHR20941">
    <property type="entry name" value="FOLATE SYNTHESIS PROTEINS"/>
    <property type="match status" value="1"/>
</dbReference>
<dbReference type="Pfam" id="PF20123">
    <property type="entry name" value="DUF6513"/>
    <property type="match status" value="1"/>
</dbReference>
<evidence type="ECO:0000259" key="1">
    <source>
        <dbReference type="PROSITE" id="PS50972"/>
    </source>
</evidence>
<dbReference type="Pfam" id="PF00809">
    <property type="entry name" value="Pterin_bind"/>
    <property type="match status" value="1"/>
</dbReference>